<accession>A0ABT1ZHL5</accession>
<comment type="caution">
    <text evidence="2">The sequence shown here is derived from an EMBL/GenBank/DDBJ whole genome shotgun (WGS) entry which is preliminary data.</text>
</comment>
<keyword evidence="3" id="KW-1185">Reference proteome</keyword>
<evidence type="ECO:0008006" key="4">
    <source>
        <dbReference type="Google" id="ProtNLM"/>
    </source>
</evidence>
<keyword evidence="1" id="KW-0812">Transmembrane</keyword>
<feature type="transmembrane region" description="Helical" evidence="1">
    <location>
        <begin position="309"/>
        <end position="328"/>
    </location>
</feature>
<dbReference type="RefSeq" id="WP_258799317.1">
    <property type="nucleotide sequence ID" value="NZ_JANTHX010000008.1"/>
</dbReference>
<gene>
    <name evidence="2" type="ORF">NUH29_11550</name>
</gene>
<protein>
    <recommendedName>
        <fullName evidence="4">ABC transporter permease</fullName>
    </recommendedName>
</protein>
<keyword evidence="1" id="KW-1133">Transmembrane helix</keyword>
<feature type="transmembrane region" description="Helical" evidence="1">
    <location>
        <begin position="194"/>
        <end position="215"/>
    </location>
</feature>
<evidence type="ECO:0000313" key="2">
    <source>
        <dbReference type="EMBL" id="MCS0500180.1"/>
    </source>
</evidence>
<dbReference type="EMBL" id="JANTHX010000008">
    <property type="protein sequence ID" value="MCS0500180.1"/>
    <property type="molecule type" value="Genomic_DNA"/>
</dbReference>
<dbReference type="Proteomes" id="UP001205337">
    <property type="component" value="Unassembled WGS sequence"/>
</dbReference>
<keyword evidence="1" id="KW-0472">Membrane</keyword>
<feature type="transmembrane region" description="Helical" evidence="1">
    <location>
        <begin position="12"/>
        <end position="33"/>
    </location>
</feature>
<feature type="transmembrane region" description="Helical" evidence="1">
    <location>
        <begin position="164"/>
        <end position="187"/>
    </location>
</feature>
<evidence type="ECO:0000256" key="1">
    <source>
        <dbReference type="SAM" id="Phobius"/>
    </source>
</evidence>
<sequence>MSRTTPHTPWARVAAIGVGLAVLVGVLVTAFSWPSLTSEVQDIPVAIVGPDAAVTALETALDEKVPGAFDFSTVDDRDAAVSAIETREVYGAIVVGQTPEVLVASAASPAVSQVLTGLATPLQTQLQTVADVQAAAAGGTAPTVTVEVTDVVPLVDADPRGTGLVAAAFPLVLGGMIGGIIITVAIVGVWRRVVALAVYVVAAGFAATAILQGWFGVLPGDYLVNSLAYVLAFAAIGAPIVGFASVVGRAGVALGPVAFLLFANPISSAAAPVQFLPEPWGAIGQWFPPGAAATLVRDVAYFPQADATFPWLVLAGWTLGGLLLALLGHFRQAGGATRGAIEEAVEAEHAAHPDAEIAPVAS</sequence>
<feature type="transmembrane region" description="Helical" evidence="1">
    <location>
        <begin position="254"/>
        <end position="276"/>
    </location>
</feature>
<organism evidence="2 3">
    <name type="scientific">Protaetiibacter mangrovi</name>
    <dbReference type="NCBI Taxonomy" id="2970926"/>
    <lineage>
        <taxon>Bacteria</taxon>
        <taxon>Bacillati</taxon>
        <taxon>Actinomycetota</taxon>
        <taxon>Actinomycetes</taxon>
        <taxon>Micrococcales</taxon>
        <taxon>Microbacteriaceae</taxon>
        <taxon>Protaetiibacter</taxon>
    </lineage>
</organism>
<feature type="transmembrane region" description="Helical" evidence="1">
    <location>
        <begin position="227"/>
        <end position="247"/>
    </location>
</feature>
<name>A0ABT1ZHL5_9MICO</name>
<evidence type="ECO:0000313" key="3">
    <source>
        <dbReference type="Proteomes" id="UP001205337"/>
    </source>
</evidence>
<reference evidence="2 3" key="1">
    <citation type="submission" date="2022-08" db="EMBL/GenBank/DDBJ databases">
        <authorList>
            <person name="Li F."/>
        </authorList>
    </citation>
    <scope>NUCLEOTIDE SEQUENCE [LARGE SCALE GENOMIC DNA]</scope>
    <source>
        <strain evidence="2 3">10F1B-8-1</strain>
    </source>
</reference>
<proteinExistence type="predicted"/>